<feature type="transmembrane region" description="Helical" evidence="1">
    <location>
        <begin position="133"/>
        <end position="153"/>
    </location>
</feature>
<feature type="transmembrane region" description="Helical" evidence="1">
    <location>
        <begin position="159"/>
        <end position="183"/>
    </location>
</feature>
<accession>A0A0R1EUH2</accession>
<feature type="transmembrane region" description="Helical" evidence="1">
    <location>
        <begin position="21"/>
        <end position="40"/>
    </location>
</feature>
<evidence type="ECO:0000313" key="2">
    <source>
        <dbReference type="EMBL" id="KRK12921.1"/>
    </source>
</evidence>
<sequence length="187" mass="20633">MIKKVGNNMLNRKSFGFDWGQFITGILFLVAAFVVLRYPLATLRTVTFIFAVVAIIRGIAVLAGFSTLRQFTGRLAWISLIMGIFDLVIGLIFLLNSGLGVATITMMFAIWFLVDSVGSLFNVGHLRVAGTGWFVVYLILDILAVIVSLMLFMQPVIAAVTLVTLLAMFFVLFGIECIVIAFARRNI</sequence>
<dbReference type="AlphaFoldDB" id="A0A0R1EUH2"/>
<keyword evidence="1" id="KW-1133">Transmembrane helix</keyword>
<evidence type="ECO:0000313" key="3">
    <source>
        <dbReference type="Proteomes" id="UP000051984"/>
    </source>
</evidence>
<keyword evidence="1" id="KW-0812">Transmembrane</keyword>
<dbReference type="PATRIC" id="fig|1423816.3.peg.2151"/>
<evidence type="ECO:0000256" key="1">
    <source>
        <dbReference type="SAM" id="Phobius"/>
    </source>
</evidence>
<protein>
    <submittedName>
        <fullName evidence="2">Integral membrane protein</fullName>
    </submittedName>
</protein>
<dbReference type="PANTHER" id="PTHR34989:SF1">
    <property type="entry name" value="PROTEIN HDED"/>
    <property type="match status" value="1"/>
</dbReference>
<reference evidence="2 3" key="1">
    <citation type="journal article" date="2015" name="Genome Announc.">
        <title>Expanding the biotechnology potential of lactobacilli through comparative genomics of 213 strains and associated genera.</title>
        <authorList>
            <person name="Sun Z."/>
            <person name="Harris H.M."/>
            <person name="McCann A."/>
            <person name="Guo C."/>
            <person name="Argimon S."/>
            <person name="Zhang W."/>
            <person name="Yang X."/>
            <person name="Jeffery I.B."/>
            <person name="Cooney J.C."/>
            <person name="Kagawa T.F."/>
            <person name="Liu W."/>
            <person name="Song Y."/>
            <person name="Salvetti E."/>
            <person name="Wrobel A."/>
            <person name="Rasinkangas P."/>
            <person name="Parkhill J."/>
            <person name="Rea M.C."/>
            <person name="O'Sullivan O."/>
            <person name="Ritari J."/>
            <person name="Douillard F.P."/>
            <person name="Paul Ross R."/>
            <person name="Yang R."/>
            <person name="Briner A.E."/>
            <person name="Felis G.E."/>
            <person name="de Vos W.M."/>
            <person name="Barrangou R."/>
            <person name="Klaenhammer T.R."/>
            <person name="Caufield P.W."/>
            <person name="Cui Y."/>
            <person name="Zhang H."/>
            <person name="O'Toole P.W."/>
        </authorList>
    </citation>
    <scope>NUCLEOTIDE SEQUENCE [LARGE SCALE GENOMIC DNA]</scope>
    <source>
        <strain evidence="2 3">DSM 20178</strain>
    </source>
</reference>
<dbReference type="InterPro" id="IPR005325">
    <property type="entry name" value="DUF308_memb"/>
</dbReference>
<dbReference type="PANTHER" id="PTHR34989">
    <property type="entry name" value="PROTEIN HDED"/>
    <property type="match status" value="1"/>
</dbReference>
<dbReference type="EMBL" id="AZCT01000003">
    <property type="protein sequence ID" value="KRK12921.1"/>
    <property type="molecule type" value="Genomic_DNA"/>
</dbReference>
<name>A0A0R1EUH2_LACZE</name>
<dbReference type="InterPro" id="IPR052712">
    <property type="entry name" value="Acid_resist_chaperone_HdeD"/>
</dbReference>
<dbReference type="Proteomes" id="UP000051984">
    <property type="component" value="Unassembled WGS sequence"/>
</dbReference>
<feature type="transmembrane region" description="Helical" evidence="1">
    <location>
        <begin position="101"/>
        <end position="121"/>
    </location>
</feature>
<dbReference type="GO" id="GO:0005886">
    <property type="term" value="C:plasma membrane"/>
    <property type="evidence" value="ECO:0007669"/>
    <property type="project" value="TreeGrafter"/>
</dbReference>
<organism evidence="2 3">
    <name type="scientific">Lacticaseibacillus zeae DSM 20178 = KCTC 3804</name>
    <dbReference type="NCBI Taxonomy" id="1423816"/>
    <lineage>
        <taxon>Bacteria</taxon>
        <taxon>Bacillati</taxon>
        <taxon>Bacillota</taxon>
        <taxon>Bacilli</taxon>
        <taxon>Lactobacillales</taxon>
        <taxon>Lactobacillaceae</taxon>
        <taxon>Lacticaseibacillus</taxon>
    </lineage>
</organism>
<gene>
    <name evidence="2" type="ORF">FD51_GL002074</name>
</gene>
<comment type="caution">
    <text evidence="2">The sequence shown here is derived from an EMBL/GenBank/DDBJ whole genome shotgun (WGS) entry which is preliminary data.</text>
</comment>
<keyword evidence="1" id="KW-0472">Membrane</keyword>
<feature type="transmembrane region" description="Helical" evidence="1">
    <location>
        <begin position="46"/>
        <end position="68"/>
    </location>
</feature>
<dbReference type="Pfam" id="PF03729">
    <property type="entry name" value="DUF308"/>
    <property type="match status" value="2"/>
</dbReference>
<proteinExistence type="predicted"/>
<feature type="transmembrane region" description="Helical" evidence="1">
    <location>
        <begin position="75"/>
        <end position="95"/>
    </location>
</feature>
<dbReference type="eggNOG" id="COG3247">
    <property type="taxonomic scope" value="Bacteria"/>
</dbReference>